<sequence>MPWTLPREPSAQPWAHDVPLLKDSSINTILYPLLRFTLPASQLAFDEDRHITLYWNLLQYRDELLFKIDTNQLVDEQAWHPEVGVDGPSVYSVVALDLARLCTSPRLSIVVCEICWILGNAKDSGNCTYSHSKKSVPWPEHSLMSSGDSEKSPPPKLVLQAFP</sequence>
<comment type="caution">
    <text evidence="1">The sequence shown here is derived from an EMBL/GenBank/DDBJ whole genome shotgun (WGS) entry which is preliminary data.</text>
</comment>
<keyword evidence="2" id="KW-1185">Reference proteome</keyword>
<dbReference type="Proteomes" id="UP000799755">
    <property type="component" value="Unassembled WGS sequence"/>
</dbReference>
<reference evidence="1" key="1">
    <citation type="journal article" date="2020" name="Stud. Mycol.">
        <title>101 Dothideomycetes genomes: a test case for predicting lifestyles and emergence of pathogens.</title>
        <authorList>
            <person name="Haridas S."/>
            <person name="Albert R."/>
            <person name="Binder M."/>
            <person name="Bloem J."/>
            <person name="Labutti K."/>
            <person name="Salamov A."/>
            <person name="Andreopoulos B."/>
            <person name="Baker S."/>
            <person name="Barry K."/>
            <person name="Bills G."/>
            <person name="Bluhm B."/>
            <person name="Cannon C."/>
            <person name="Castanera R."/>
            <person name="Culley D."/>
            <person name="Daum C."/>
            <person name="Ezra D."/>
            <person name="Gonzalez J."/>
            <person name="Henrissat B."/>
            <person name="Kuo A."/>
            <person name="Liang C."/>
            <person name="Lipzen A."/>
            <person name="Lutzoni F."/>
            <person name="Magnuson J."/>
            <person name="Mondo S."/>
            <person name="Nolan M."/>
            <person name="Ohm R."/>
            <person name="Pangilinan J."/>
            <person name="Park H.-J."/>
            <person name="Ramirez L."/>
            <person name="Alfaro M."/>
            <person name="Sun H."/>
            <person name="Tritt A."/>
            <person name="Yoshinaga Y."/>
            <person name="Zwiers L.-H."/>
            <person name="Turgeon B."/>
            <person name="Goodwin S."/>
            <person name="Spatafora J."/>
            <person name="Crous P."/>
            <person name="Grigoriev I."/>
        </authorList>
    </citation>
    <scope>NUCLEOTIDE SEQUENCE</scope>
    <source>
        <strain evidence="1">ATCC 200398</strain>
    </source>
</reference>
<protein>
    <submittedName>
        <fullName evidence="1">Uncharacterized protein</fullName>
    </submittedName>
</protein>
<dbReference type="EMBL" id="MU003504">
    <property type="protein sequence ID" value="KAF2471785.1"/>
    <property type="molecule type" value="Genomic_DNA"/>
</dbReference>
<organism evidence="1 2">
    <name type="scientific">Lindgomyces ingoldianus</name>
    <dbReference type="NCBI Taxonomy" id="673940"/>
    <lineage>
        <taxon>Eukaryota</taxon>
        <taxon>Fungi</taxon>
        <taxon>Dikarya</taxon>
        <taxon>Ascomycota</taxon>
        <taxon>Pezizomycotina</taxon>
        <taxon>Dothideomycetes</taxon>
        <taxon>Pleosporomycetidae</taxon>
        <taxon>Pleosporales</taxon>
        <taxon>Lindgomycetaceae</taxon>
        <taxon>Lindgomyces</taxon>
    </lineage>
</organism>
<evidence type="ECO:0000313" key="2">
    <source>
        <dbReference type="Proteomes" id="UP000799755"/>
    </source>
</evidence>
<name>A0ACB6R0D0_9PLEO</name>
<accession>A0ACB6R0D0</accession>
<proteinExistence type="predicted"/>
<gene>
    <name evidence="1" type="ORF">BDR25DRAFT_354278</name>
</gene>
<evidence type="ECO:0000313" key="1">
    <source>
        <dbReference type="EMBL" id="KAF2471785.1"/>
    </source>
</evidence>